<proteinExistence type="predicted"/>
<evidence type="ECO:0000256" key="1">
    <source>
        <dbReference type="ARBA" id="ARBA00012737"/>
    </source>
</evidence>
<keyword evidence="6" id="KW-0061">Asparagine biosynthesis</keyword>
<comment type="pathway">
    <text evidence="7">Amino-acid biosynthesis.</text>
</comment>
<evidence type="ECO:0000256" key="3">
    <source>
        <dbReference type="ARBA" id="ARBA00022605"/>
    </source>
</evidence>
<evidence type="ECO:0000313" key="11">
    <source>
        <dbReference type="EMBL" id="OWZ84756.1"/>
    </source>
</evidence>
<dbReference type="InterPro" id="IPR006426">
    <property type="entry name" value="Asn_synth_AEB"/>
</dbReference>
<dbReference type="InterPro" id="IPR050795">
    <property type="entry name" value="Asn_Synthetase"/>
</dbReference>
<dbReference type="GO" id="GO:0005524">
    <property type="term" value="F:ATP binding"/>
    <property type="evidence" value="ECO:0007669"/>
    <property type="project" value="UniProtKB-KW"/>
</dbReference>
<sequence length="480" mass="54389">MSGIVGVQGKFQTKKLEGILEKLEHRGPDGKRLYPNGNLALGEVTSQYELSLARENIYNSVLVLDGTPSYQGAKLSREELFNFYLDNGPNIFKLLEDDFAIILTDGDKLVVARDIFGTRPLYYCKVQEGLVFASEIKALKELDAEIKVFPPGTYYTTSDGFNRFKSVPEFNDDIEDSPGSARYYQKAEELNSLIEKAVKKNISENTRIGVFLSGGVDSSVIAAALSNVKKAPIQTFAVGMKDCDDVLNARKVSEYINSEHYELTYESQDMIDALPEVIYHLESFDVELVNSSIANYLVSKIAKEKGIELVLSGEGADELFGGYHHLKQYETNEELNRELELLLKGMHSGGLQRVDRMTKAHALNCQMPFFDSEIIEFARILPYRWKISDSGMEKVILRQAFNGMLPDEVLWRKKSQFGIGSGNEDAMTNIINAQVTDKELRMAKENYGINFKSKAEYYYYKIFKEFYPDKVESMVNRWLA</sequence>
<dbReference type="InterPro" id="IPR001962">
    <property type="entry name" value="Asn_synthase"/>
</dbReference>
<dbReference type="Gene3D" id="3.60.20.10">
    <property type="entry name" value="Glutamine Phosphoribosylpyrophosphate, subunit 1, domain 1"/>
    <property type="match status" value="1"/>
</dbReference>
<feature type="site" description="Important for beta-aspartyl-AMP intermediate formation" evidence="9">
    <location>
        <position position="314"/>
    </location>
</feature>
<organism evidence="11 12">
    <name type="scientific">Natranaerobius trueperi</name>
    <dbReference type="NCBI Taxonomy" id="759412"/>
    <lineage>
        <taxon>Bacteria</taxon>
        <taxon>Bacillati</taxon>
        <taxon>Bacillota</taxon>
        <taxon>Clostridia</taxon>
        <taxon>Natranaerobiales</taxon>
        <taxon>Natranaerobiaceae</taxon>
        <taxon>Natranaerobius</taxon>
    </lineage>
</organism>
<evidence type="ECO:0000256" key="2">
    <source>
        <dbReference type="ARBA" id="ARBA00022598"/>
    </source>
</evidence>
<reference evidence="11 12" key="1">
    <citation type="submission" date="2017-06" db="EMBL/GenBank/DDBJ databases">
        <title>Draft Genome Sequence of Natranaerobius trueperi halophilic, alkalithermophilic bacteria from soda lakes.</title>
        <authorList>
            <person name="Zhao B."/>
        </authorList>
    </citation>
    <scope>NUCLEOTIDE SEQUENCE [LARGE SCALE GENOMIC DNA]</scope>
    <source>
        <strain evidence="11 12">DSM 18760</strain>
    </source>
</reference>
<dbReference type="EMBL" id="NIQC01000002">
    <property type="protein sequence ID" value="OWZ84756.1"/>
    <property type="molecule type" value="Genomic_DNA"/>
</dbReference>
<dbReference type="InterPro" id="IPR014729">
    <property type="entry name" value="Rossmann-like_a/b/a_fold"/>
</dbReference>
<dbReference type="AlphaFoldDB" id="A0A226C0J7"/>
<comment type="caution">
    <text evidence="11">The sequence shown here is derived from an EMBL/GenBank/DDBJ whole genome shotgun (WGS) entry which is preliminary data.</text>
</comment>
<dbReference type="InterPro" id="IPR017932">
    <property type="entry name" value="GATase_2_dom"/>
</dbReference>
<dbReference type="PROSITE" id="PS51278">
    <property type="entry name" value="GATASE_TYPE_2"/>
    <property type="match status" value="1"/>
</dbReference>
<keyword evidence="3" id="KW-0028">Amino-acid biosynthesis</keyword>
<evidence type="ECO:0000256" key="8">
    <source>
        <dbReference type="ARBA" id="ARBA00048741"/>
    </source>
</evidence>
<dbReference type="SUPFAM" id="SSF56235">
    <property type="entry name" value="N-terminal nucleophile aminohydrolases (Ntn hydrolases)"/>
    <property type="match status" value="1"/>
</dbReference>
<dbReference type="GO" id="GO:0004066">
    <property type="term" value="F:asparagine synthase (glutamine-hydrolyzing) activity"/>
    <property type="evidence" value="ECO:0007669"/>
    <property type="project" value="UniProtKB-EC"/>
</dbReference>
<dbReference type="EC" id="6.3.5.4" evidence="1"/>
<evidence type="ECO:0000256" key="4">
    <source>
        <dbReference type="ARBA" id="ARBA00022741"/>
    </source>
</evidence>
<dbReference type="GO" id="GO:0005829">
    <property type="term" value="C:cytosol"/>
    <property type="evidence" value="ECO:0007669"/>
    <property type="project" value="TreeGrafter"/>
</dbReference>
<protein>
    <recommendedName>
        <fullName evidence="1">asparagine synthase (glutamine-hydrolyzing)</fullName>
        <ecNumber evidence="1">6.3.5.4</ecNumber>
    </recommendedName>
</protein>
<evidence type="ECO:0000256" key="7">
    <source>
        <dbReference type="ARBA" id="ARBA00029440"/>
    </source>
</evidence>
<dbReference type="Gene3D" id="3.40.50.620">
    <property type="entry name" value="HUPs"/>
    <property type="match status" value="1"/>
</dbReference>
<dbReference type="RefSeq" id="WP_089022560.1">
    <property type="nucleotide sequence ID" value="NZ_NIQC01000002.1"/>
</dbReference>
<evidence type="ECO:0000256" key="5">
    <source>
        <dbReference type="ARBA" id="ARBA00022840"/>
    </source>
</evidence>
<dbReference type="InterPro" id="IPR029055">
    <property type="entry name" value="Ntn_hydrolases_N"/>
</dbReference>
<dbReference type="PANTHER" id="PTHR11772">
    <property type="entry name" value="ASPARAGINE SYNTHETASE"/>
    <property type="match status" value="1"/>
</dbReference>
<feature type="domain" description="Glutamine amidotransferase type-2" evidence="10">
    <location>
        <begin position="2"/>
        <end position="160"/>
    </location>
</feature>
<dbReference type="PIRSF" id="PIRSF001589">
    <property type="entry name" value="Asn_synthetase_glu-h"/>
    <property type="match status" value="1"/>
</dbReference>
<evidence type="ECO:0000256" key="6">
    <source>
        <dbReference type="ARBA" id="ARBA00022888"/>
    </source>
</evidence>
<dbReference type="Proteomes" id="UP000214588">
    <property type="component" value="Unassembled WGS sequence"/>
</dbReference>
<dbReference type="CDD" id="cd01991">
    <property type="entry name" value="Asn_synthase_B_C"/>
    <property type="match status" value="1"/>
</dbReference>
<dbReference type="GO" id="GO:0006529">
    <property type="term" value="P:asparagine biosynthetic process"/>
    <property type="evidence" value="ECO:0007669"/>
    <property type="project" value="UniProtKB-KW"/>
</dbReference>
<evidence type="ECO:0000259" key="10">
    <source>
        <dbReference type="PROSITE" id="PS51278"/>
    </source>
</evidence>
<dbReference type="SUPFAM" id="SSF52402">
    <property type="entry name" value="Adenine nucleotide alpha hydrolases-like"/>
    <property type="match status" value="1"/>
</dbReference>
<comment type="catalytic activity">
    <reaction evidence="8">
        <text>L-aspartate + L-glutamine + ATP + H2O = L-asparagine + L-glutamate + AMP + diphosphate + H(+)</text>
        <dbReference type="Rhea" id="RHEA:12228"/>
        <dbReference type="ChEBI" id="CHEBI:15377"/>
        <dbReference type="ChEBI" id="CHEBI:15378"/>
        <dbReference type="ChEBI" id="CHEBI:29985"/>
        <dbReference type="ChEBI" id="CHEBI:29991"/>
        <dbReference type="ChEBI" id="CHEBI:30616"/>
        <dbReference type="ChEBI" id="CHEBI:33019"/>
        <dbReference type="ChEBI" id="CHEBI:58048"/>
        <dbReference type="ChEBI" id="CHEBI:58359"/>
        <dbReference type="ChEBI" id="CHEBI:456215"/>
        <dbReference type="EC" id="6.3.5.4"/>
    </reaction>
</comment>
<dbReference type="OrthoDB" id="9763290at2"/>
<accession>A0A226C0J7</accession>
<keyword evidence="4" id="KW-0547">Nucleotide-binding</keyword>
<evidence type="ECO:0000256" key="9">
    <source>
        <dbReference type="PIRSR" id="PIRSR001589-3"/>
    </source>
</evidence>
<dbReference type="Pfam" id="PF13537">
    <property type="entry name" value="GATase_7"/>
    <property type="match status" value="1"/>
</dbReference>
<keyword evidence="12" id="KW-1185">Reference proteome</keyword>
<dbReference type="Pfam" id="PF00733">
    <property type="entry name" value="Asn_synthase"/>
    <property type="match status" value="1"/>
</dbReference>
<name>A0A226C0J7_9FIRM</name>
<keyword evidence="5" id="KW-0067">ATP-binding</keyword>
<dbReference type="PANTHER" id="PTHR11772:SF2">
    <property type="entry name" value="ASPARAGINE SYNTHETASE [GLUTAMINE-HYDROLYZING]"/>
    <property type="match status" value="1"/>
</dbReference>
<evidence type="ECO:0000313" key="12">
    <source>
        <dbReference type="Proteomes" id="UP000214588"/>
    </source>
</evidence>
<gene>
    <name evidence="11" type="ORF">CDO51_01680</name>
</gene>
<keyword evidence="2" id="KW-0436">Ligase</keyword>